<proteinExistence type="predicted"/>
<dbReference type="InterPro" id="IPR029063">
    <property type="entry name" value="SAM-dependent_MTases_sf"/>
</dbReference>
<accession>A0A1G2LTC1</accession>
<evidence type="ECO:0000313" key="1">
    <source>
        <dbReference type="EMBL" id="OHA14857.1"/>
    </source>
</evidence>
<dbReference type="SUPFAM" id="SSF53335">
    <property type="entry name" value="S-adenosyl-L-methionine-dependent methyltransferases"/>
    <property type="match status" value="1"/>
</dbReference>
<organism evidence="1 2">
    <name type="scientific">Candidatus Sungbacteria bacterium RIFCSPLOWO2_12_FULL_41_11</name>
    <dbReference type="NCBI Taxonomy" id="1802286"/>
    <lineage>
        <taxon>Bacteria</taxon>
        <taxon>Candidatus Sungiibacteriota</taxon>
    </lineage>
</organism>
<dbReference type="EMBL" id="MHQY01000001">
    <property type="protein sequence ID" value="OHA14857.1"/>
    <property type="molecule type" value="Genomic_DNA"/>
</dbReference>
<dbReference type="CDD" id="cd02440">
    <property type="entry name" value="AdoMet_MTases"/>
    <property type="match status" value="1"/>
</dbReference>
<gene>
    <name evidence="1" type="ORF">A3G49_04170</name>
</gene>
<dbReference type="Gene3D" id="3.40.50.150">
    <property type="entry name" value="Vaccinia Virus protein VP39"/>
    <property type="match status" value="1"/>
</dbReference>
<evidence type="ECO:0000313" key="2">
    <source>
        <dbReference type="Proteomes" id="UP000177171"/>
    </source>
</evidence>
<name>A0A1G2LTC1_9BACT</name>
<sequence>MEKESFENTHGKKEIPQIELKIREPDGSKGFIIAFQCRTEEECAAYNYVVSAIMKREKLNPFHQLGAEFDGSNKPGLHWWEALFKGDVTRGQIETLLPEMEEHIKKHLEGKGEWGLGLLGKKITGKAESLEEGRERAYEGSIGPSIVFERGIERYEKLLGLPTQEMKGQLVLDIGSGPEEVFSKEAKKKGFKVVSLSPELKYEDIRKSTKGNFFVFLRKGFGKGKWQKRSAGGITQELPFKNETFDTEVSLYGGIHYLPYLKSEYRMAFGEILRTLKHGGKAYLYPVNIRDEHKEDFFKLMQELSPQADFIIDLVEKSFSSTNMYRVVLIKKIADNRGK</sequence>
<dbReference type="Proteomes" id="UP000177171">
    <property type="component" value="Unassembled WGS sequence"/>
</dbReference>
<comment type="caution">
    <text evidence="1">The sequence shown here is derived from an EMBL/GenBank/DDBJ whole genome shotgun (WGS) entry which is preliminary data.</text>
</comment>
<reference evidence="1 2" key="1">
    <citation type="journal article" date="2016" name="Nat. Commun.">
        <title>Thousands of microbial genomes shed light on interconnected biogeochemical processes in an aquifer system.</title>
        <authorList>
            <person name="Anantharaman K."/>
            <person name="Brown C.T."/>
            <person name="Hug L.A."/>
            <person name="Sharon I."/>
            <person name="Castelle C.J."/>
            <person name="Probst A.J."/>
            <person name="Thomas B.C."/>
            <person name="Singh A."/>
            <person name="Wilkins M.J."/>
            <person name="Karaoz U."/>
            <person name="Brodie E.L."/>
            <person name="Williams K.H."/>
            <person name="Hubbard S.S."/>
            <person name="Banfield J.F."/>
        </authorList>
    </citation>
    <scope>NUCLEOTIDE SEQUENCE [LARGE SCALE GENOMIC DNA]</scope>
</reference>
<protein>
    <submittedName>
        <fullName evidence="1">Uncharacterized protein</fullName>
    </submittedName>
</protein>
<dbReference type="AlphaFoldDB" id="A0A1G2LTC1"/>